<dbReference type="PANTHER" id="PTHR24060">
    <property type="entry name" value="METABOTROPIC GLUTAMATE RECEPTOR"/>
    <property type="match status" value="1"/>
</dbReference>
<organism evidence="8 9">
    <name type="scientific">Petrolisthes manimaculis</name>
    <dbReference type="NCBI Taxonomy" id="1843537"/>
    <lineage>
        <taxon>Eukaryota</taxon>
        <taxon>Metazoa</taxon>
        <taxon>Ecdysozoa</taxon>
        <taxon>Arthropoda</taxon>
        <taxon>Crustacea</taxon>
        <taxon>Multicrustacea</taxon>
        <taxon>Malacostraca</taxon>
        <taxon>Eumalacostraca</taxon>
        <taxon>Eucarida</taxon>
        <taxon>Decapoda</taxon>
        <taxon>Pleocyemata</taxon>
        <taxon>Anomura</taxon>
        <taxon>Galatheoidea</taxon>
        <taxon>Porcellanidae</taxon>
        <taxon>Petrolisthes</taxon>
    </lineage>
</organism>
<dbReference type="InterPro" id="IPR050726">
    <property type="entry name" value="mGluR"/>
</dbReference>
<dbReference type="Proteomes" id="UP001292094">
    <property type="component" value="Unassembled WGS sequence"/>
</dbReference>
<name>A0AAE1U5W4_9EUCA</name>
<sequence length="163" mass="17654">MYTTCIIWLAFVPIYFSTANNVELRITTTSVTISLSATVALVCLFTPKLYIILLHPERNVRQSMMPSKYSTIRNNLSTSSQRVDSGTQSEVIFPKDYELQETLRTIGCGVGGSRSGSTSATQTCPSTCCLPEHRCGGVLAILAPSESAPATNGPMQDVLDVQL</sequence>
<dbReference type="GO" id="GO:0004930">
    <property type="term" value="F:G protein-coupled receptor activity"/>
    <property type="evidence" value="ECO:0007669"/>
    <property type="project" value="InterPro"/>
</dbReference>
<evidence type="ECO:0000313" key="9">
    <source>
        <dbReference type="Proteomes" id="UP001292094"/>
    </source>
</evidence>
<comment type="subcellular location">
    <subcellularLocation>
        <location evidence="1">Membrane</location>
        <topology evidence="1">Multi-pass membrane protein</topology>
    </subcellularLocation>
</comment>
<evidence type="ECO:0000313" key="8">
    <source>
        <dbReference type="EMBL" id="KAK4311538.1"/>
    </source>
</evidence>
<keyword evidence="5" id="KW-0325">Glycoprotein</keyword>
<dbReference type="EMBL" id="JAWZYT010001504">
    <property type="protein sequence ID" value="KAK4311538.1"/>
    <property type="molecule type" value="Genomic_DNA"/>
</dbReference>
<protein>
    <recommendedName>
        <fullName evidence="7">G-protein coupled receptors family 3 profile domain-containing protein</fullName>
    </recommendedName>
</protein>
<proteinExistence type="predicted"/>
<evidence type="ECO:0000256" key="1">
    <source>
        <dbReference type="ARBA" id="ARBA00004141"/>
    </source>
</evidence>
<evidence type="ECO:0000259" key="7">
    <source>
        <dbReference type="PROSITE" id="PS50259"/>
    </source>
</evidence>
<keyword evidence="9" id="KW-1185">Reference proteome</keyword>
<comment type="caution">
    <text evidence="8">The sequence shown here is derived from an EMBL/GenBank/DDBJ whole genome shotgun (WGS) entry which is preliminary data.</text>
</comment>
<dbReference type="PROSITE" id="PS50259">
    <property type="entry name" value="G_PROTEIN_RECEP_F3_4"/>
    <property type="match status" value="1"/>
</dbReference>
<evidence type="ECO:0000256" key="6">
    <source>
        <dbReference type="SAM" id="Phobius"/>
    </source>
</evidence>
<dbReference type="GO" id="GO:0016020">
    <property type="term" value="C:membrane"/>
    <property type="evidence" value="ECO:0007669"/>
    <property type="project" value="UniProtKB-SubCell"/>
</dbReference>
<feature type="domain" description="G-protein coupled receptors family 3 profile" evidence="7">
    <location>
        <begin position="1"/>
        <end position="68"/>
    </location>
</feature>
<keyword evidence="2 6" id="KW-0812">Transmembrane</keyword>
<evidence type="ECO:0000256" key="3">
    <source>
        <dbReference type="ARBA" id="ARBA00022989"/>
    </source>
</evidence>
<accession>A0AAE1U5W4</accession>
<evidence type="ECO:0000256" key="5">
    <source>
        <dbReference type="ARBA" id="ARBA00023180"/>
    </source>
</evidence>
<reference evidence="8" key="1">
    <citation type="submission" date="2023-11" db="EMBL/GenBank/DDBJ databases">
        <title>Genome assemblies of two species of porcelain crab, Petrolisthes cinctipes and Petrolisthes manimaculis (Anomura: Porcellanidae).</title>
        <authorList>
            <person name="Angst P."/>
        </authorList>
    </citation>
    <scope>NUCLEOTIDE SEQUENCE</scope>
    <source>
        <strain evidence="8">PB745_02</strain>
        <tissue evidence="8">Gill</tissue>
    </source>
</reference>
<gene>
    <name evidence="8" type="ORF">Pmani_016954</name>
</gene>
<keyword evidence="4 6" id="KW-0472">Membrane</keyword>
<dbReference type="InterPro" id="IPR017978">
    <property type="entry name" value="GPCR_3_C"/>
</dbReference>
<evidence type="ECO:0000256" key="4">
    <source>
        <dbReference type="ARBA" id="ARBA00023136"/>
    </source>
</evidence>
<evidence type="ECO:0000256" key="2">
    <source>
        <dbReference type="ARBA" id="ARBA00022692"/>
    </source>
</evidence>
<dbReference type="AlphaFoldDB" id="A0AAE1U5W4"/>
<feature type="transmembrane region" description="Helical" evidence="6">
    <location>
        <begin position="31"/>
        <end position="54"/>
    </location>
</feature>
<keyword evidence="3 6" id="KW-1133">Transmembrane helix</keyword>